<dbReference type="EMBL" id="CP000393">
    <property type="protein sequence ID" value="ABG53256.1"/>
    <property type="molecule type" value="Genomic_DNA"/>
</dbReference>
<dbReference type="AlphaFoldDB" id="Q10WW8"/>
<reference evidence="1" key="1">
    <citation type="submission" date="2006-06" db="EMBL/GenBank/DDBJ databases">
        <title>Complete sequence of Trichodesmium erythraeum IMS101.</title>
        <authorList>
            <consortium name="US DOE Joint Genome Institute"/>
            <person name="Copeland A."/>
            <person name="Lucas S."/>
            <person name="Lapidus A."/>
            <person name="Barry K."/>
            <person name="Detter J.C."/>
            <person name="Glavina del Rio T."/>
            <person name="Hammon N."/>
            <person name="Israni S."/>
            <person name="Dalin E."/>
            <person name="Tice H."/>
            <person name="Pitluck S."/>
            <person name="Kiss H."/>
            <person name="Munk A.C."/>
            <person name="Brettin T."/>
            <person name="Bruce D."/>
            <person name="Han C."/>
            <person name="Tapia R."/>
            <person name="Gilna P."/>
            <person name="Schmutz J."/>
            <person name="Larimer F."/>
            <person name="Land M."/>
            <person name="Hauser L."/>
            <person name="Kyrpides N."/>
            <person name="Kim E."/>
            <person name="Richardson P."/>
        </authorList>
    </citation>
    <scope>NUCLEOTIDE SEQUENCE [LARGE SCALE GENOMIC DNA]</scope>
    <source>
        <strain evidence="1">IMS101</strain>
    </source>
</reference>
<accession>Q10WW8</accession>
<dbReference type="KEGG" id="ter:Tery_4258"/>
<name>Q10WW8_TRIEI</name>
<dbReference type="RefSeq" id="WP_011613585.1">
    <property type="nucleotide sequence ID" value="NC_008312.1"/>
</dbReference>
<dbReference type="HOGENOM" id="CLU_1244894_0_0_3"/>
<evidence type="ECO:0000313" key="1">
    <source>
        <dbReference type="EMBL" id="ABG53256.1"/>
    </source>
</evidence>
<sequence length="222" mass="25738">MRFDNEEDRKNQKLQISILGFYDEEIRLIKTEESSVIVTNSKETLQSKIKAINAVTPVMKNINNSSYYYTITVLRIDNLNVEFYNIDSYYEVTMAKINETLDIIKRVLYSEISTSIVRYPSGNVIFSSDTCLNNDGSYTITGFDYTNTSAEKYYAVGEYDKMLRYLFKDKFLREYKVLGYLSRELLDPNRTKPLKEVEVYINSKIITFGGFPAAIEEYSIAA</sequence>
<dbReference type="STRING" id="203124.Tery_4258"/>
<proteinExistence type="predicted"/>
<organism evidence="1">
    <name type="scientific">Trichodesmium erythraeum (strain IMS101)</name>
    <dbReference type="NCBI Taxonomy" id="203124"/>
    <lineage>
        <taxon>Bacteria</taxon>
        <taxon>Bacillati</taxon>
        <taxon>Cyanobacteriota</taxon>
        <taxon>Cyanophyceae</taxon>
        <taxon>Oscillatoriophycideae</taxon>
        <taxon>Oscillatoriales</taxon>
        <taxon>Microcoleaceae</taxon>
        <taxon>Trichodesmium</taxon>
    </lineage>
</organism>
<protein>
    <submittedName>
        <fullName evidence="1">Uncharacterized protein</fullName>
    </submittedName>
</protein>
<gene>
    <name evidence="1" type="ordered locus">Tery_4258</name>
</gene>